<dbReference type="OrthoDB" id="428901at2759"/>
<organism evidence="2 3">
    <name type="scientific">Symbiodinium natans</name>
    <dbReference type="NCBI Taxonomy" id="878477"/>
    <lineage>
        <taxon>Eukaryota</taxon>
        <taxon>Sar</taxon>
        <taxon>Alveolata</taxon>
        <taxon>Dinophyceae</taxon>
        <taxon>Suessiales</taxon>
        <taxon>Symbiodiniaceae</taxon>
        <taxon>Symbiodinium</taxon>
    </lineage>
</organism>
<dbReference type="InterPro" id="IPR051481">
    <property type="entry name" value="BTB-POZ/Galectin-3-binding"/>
</dbReference>
<evidence type="ECO:0000313" key="3">
    <source>
        <dbReference type="Proteomes" id="UP000604046"/>
    </source>
</evidence>
<gene>
    <name evidence="2" type="ORF">SNAT2548_LOCUS1923</name>
</gene>
<dbReference type="CDD" id="cd18186">
    <property type="entry name" value="BTB_POZ_ZBTB_KLHL-like"/>
    <property type="match status" value="1"/>
</dbReference>
<dbReference type="InterPro" id="IPR011333">
    <property type="entry name" value="SKP1/BTB/POZ_sf"/>
</dbReference>
<dbReference type="PANTHER" id="PTHR24410:SF23">
    <property type="entry name" value="BTB DOMAIN-CONTAINING PROTEIN-RELATED"/>
    <property type="match status" value="1"/>
</dbReference>
<accession>A0A812HU33</accession>
<dbReference type="SUPFAM" id="SSF54695">
    <property type="entry name" value="POZ domain"/>
    <property type="match status" value="1"/>
</dbReference>
<comment type="caution">
    <text evidence="2">The sequence shown here is derived from an EMBL/GenBank/DDBJ whole genome shotgun (WGS) entry which is preliminary data.</text>
</comment>
<name>A0A812HU33_9DINO</name>
<reference evidence="2" key="1">
    <citation type="submission" date="2021-02" db="EMBL/GenBank/DDBJ databases">
        <authorList>
            <person name="Dougan E. K."/>
            <person name="Rhodes N."/>
            <person name="Thang M."/>
            <person name="Chan C."/>
        </authorList>
    </citation>
    <scope>NUCLEOTIDE SEQUENCE</scope>
</reference>
<dbReference type="InterPro" id="IPR000210">
    <property type="entry name" value="BTB/POZ_dom"/>
</dbReference>
<dbReference type="EMBL" id="CAJNDS010000111">
    <property type="protein sequence ID" value="CAE6960263.1"/>
    <property type="molecule type" value="Genomic_DNA"/>
</dbReference>
<keyword evidence="3" id="KW-1185">Reference proteome</keyword>
<feature type="domain" description="BTB" evidence="1">
    <location>
        <begin position="179"/>
        <end position="253"/>
    </location>
</feature>
<evidence type="ECO:0000313" key="2">
    <source>
        <dbReference type="EMBL" id="CAE6960263.1"/>
    </source>
</evidence>
<dbReference type="Gene3D" id="3.30.710.10">
    <property type="entry name" value="Potassium Channel Kv1.1, Chain A"/>
    <property type="match status" value="1"/>
</dbReference>
<proteinExistence type="predicted"/>
<dbReference type="Proteomes" id="UP000604046">
    <property type="component" value="Unassembled WGS sequence"/>
</dbReference>
<evidence type="ECO:0000259" key="1">
    <source>
        <dbReference type="PROSITE" id="PS50097"/>
    </source>
</evidence>
<dbReference type="PROSITE" id="PS50097">
    <property type="entry name" value="BTB"/>
    <property type="match status" value="1"/>
</dbReference>
<sequence length="724" mass="78483">MAATKRHKPLIDPTLPSERVFNALFRGDLQFVQSATSCFDWEQVSLKYGTPLQAIVAGAIWDFDEPERKFSERLELLSWCISQGADPEQHAHGKVFGRVQIERDDLILAGTSAQSLIRTVHTFCRQEFLTDLDPQSLLLPRLKAMQKLLTALARPKCFSVVQSVAGHMWAEICHEPEYADVTVLSRPMTDKGLRCVFLAHSVLLCHASPVFKAMLKERAWREGDNHRIILDEPPGAVDIFLSMLCSGVLPDEYTCQEIATAAEMADKYQVDTMIPGLVAQMRRRMSVDNFATLCAYALKYSNLAMIGDCEAFVRKKAQQGEIRPESRWSNATHETMNFITETLNLYTFTVESRTLFASELLFSPSFLHLLQGMAADPSSAAVQFQELWIQPWLMATAVDEKRFDGFQTLVRLLVRLLLGTGDEDTIFLAQFFLATGLTWSHFVDVLLNSTAGISEELPLGGPLASQESAGKIWLVDHSLLLPKTGQHGNVAQGKLLLSRVSYDVQAPISMLPASFSVTLGAGVASSAPLPYMALSEVSLQFQYQLSALLDHVAIAAPPVRLDGANGSLLEHSGRLPIARAAAASSAVFGGALVDGLAAAEVSSLLKAEVGVWISTGSQGQGFFSVAEQLLDSLRADISATTLGSLARGAVHALLDGGYSDGTGIAQAVAAGATEVVAVLNSFSTNDATYVAQLFPNATTPLKPGVPAQLFPVFVPGRKQGLRAS</sequence>
<dbReference type="AlphaFoldDB" id="A0A812HU33"/>
<dbReference type="Pfam" id="PF00651">
    <property type="entry name" value="BTB"/>
    <property type="match status" value="1"/>
</dbReference>
<protein>
    <recommendedName>
        <fullName evidence="1">BTB domain-containing protein</fullName>
    </recommendedName>
</protein>
<dbReference type="PANTHER" id="PTHR24410">
    <property type="entry name" value="HL07962P-RELATED"/>
    <property type="match status" value="1"/>
</dbReference>